<feature type="domain" description="NADPH-dependent FMN reductase-like" evidence="4">
    <location>
        <begin position="1"/>
        <end position="146"/>
    </location>
</feature>
<name>A0ABW2K7C2_9BACI</name>
<evidence type="ECO:0000256" key="3">
    <source>
        <dbReference type="ARBA" id="ARBA00023002"/>
    </source>
</evidence>
<dbReference type="Proteomes" id="UP001596494">
    <property type="component" value="Unassembled WGS sequence"/>
</dbReference>
<dbReference type="EC" id="1.-.-.-" evidence="5"/>
<evidence type="ECO:0000313" key="6">
    <source>
        <dbReference type="Proteomes" id="UP001596494"/>
    </source>
</evidence>
<dbReference type="Gene3D" id="3.40.50.360">
    <property type="match status" value="1"/>
</dbReference>
<evidence type="ECO:0000256" key="2">
    <source>
        <dbReference type="ARBA" id="ARBA00022643"/>
    </source>
</evidence>
<dbReference type="EMBL" id="JBHTBY010000010">
    <property type="protein sequence ID" value="MFC7321627.1"/>
    <property type="molecule type" value="Genomic_DNA"/>
</dbReference>
<accession>A0ABW2K7C2</accession>
<reference evidence="6" key="1">
    <citation type="journal article" date="2019" name="Int. J. Syst. Evol. Microbiol.">
        <title>The Global Catalogue of Microorganisms (GCM) 10K type strain sequencing project: providing services to taxonomists for standard genome sequencing and annotation.</title>
        <authorList>
            <consortium name="The Broad Institute Genomics Platform"/>
            <consortium name="The Broad Institute Genome Sequencing Center for Infectious Disease"/>
            <person name="Wu L."/>
            <person name="Ma J."/>
        </authorList>
    </citation>
    <scope>NUCLEOTIDE SEQUENCE [LARGE SCALE GENOMIC DNA]</scope>
    <source>
        <strain evidence="6">CCUG 73951</strain>
    </source>
</reference>
<evidence type="ECO:0000259" key="4">
    <source>
        <dbReference type="Pfam" id="PF03358"/>
    </source>
</evidence>
<dbReference type="InterPro" id="IPR005025">
    <property type="entry name" value="FMN_Rdtase-like_dom"/>
</dbReference>
<dbReference type="PANTHER" id="PTHR43408">
    <property type="entry name" value="FMN REDUCTASE (NADPH)"/>
    <property type="match status" value="1"/>
</dbReference>
<proteinExistence type="predicted"/>
<organism evidence="5 6">
    <name type="scientific">Halobacillus campisalis</name>
    <dbReference type="NCBI Taxonomy" id="435909"/>
    <lineage>
        <taxon>Bacteria</taxon>
        <taxon>Bacillati</taxon>
        <taxon>Bacillota</taxon>
        <taxon>Bacilli</taxon>
        <taxon>Bacillales</taxon>
        <taxon>Bacillaceae</taxon>
        <taxon>Halobacillus</taxon>
    </lineage>
</organism>
<dbReference type="RefSeq" id="WP_289216874.1">
    <property type="nucleotide sequence ID" value="NZ_JAPVRC010000009.1"/>
</dbReference>
<gene>
    <name evidence="5" type="ORF">ACFQMN_12145</name>
</gene>
<evidence type="ECO:0000256" key="1">
    <source>
        <dbReference type="ARBA" id="ARBA00022630"/>
    </source>
</evidence>
<dbReference type="InterPro" id="IPR029039">
    <property type="entry name" value="Flavoprotein-like_sf"/>
</dbReference>
<evidence type="ECO:0000313" key="5">
    <source>
        <dbReference type="EMBL" id="MFC7321627.1"/>
    </source>
</evidence>
<protein>
    <submittedName>
        <fullName evidence="5">NADPH-dependent FMN reductase</fullName>
        <ecNumber evidence="5">1.-.-.-</ecNumber>
    </submittedName>
</protein>
<keyword evidence="1" id="KW-0285">Flavoprotein</keyword>
<dbReference type="GO" id="GO:0016491">
    <property type="term" value="F:oxidoreductase activity"/>
    <property type="evidence" value="ECO:0007669"/>
    <property type="project" value="UniProtKB-KW"/>
</dbReference>
<keyword evidence="6" id="KW-1185">Reference proteome</keyword>
<sequence>MKLLGISGSVTLSSKTWAAVNKAVEAAAQADPELETEVVHLGDFDTVLCDGRNPADYEGETKKIIDLIEEADALIIGTPVYRASLTGALKNVFDLIPNDALRGKAVGFVATGGTYHHYLVIDHQLNPLANYFRAHVVPGGVYVHNGHFTNGIITDEDIEFRLNGLGASTAELTRKLGKEHARVPQPSIQR</sequence>
<dbReference type="PANTHER" id="PTHR43408:SF2">
    <property type="entry name" value="FMN REDUCTASE (NADPH)"/>
    <property type="match status" value="1"/>
</dbReference>
<keyword evidence="3 5" id="KW-0560">Oxidoreductase</keyword>
<dbReference type="SUPFAM" id="SSF52218">
    <property type="entry name" value="Flavoproteins"/>
    <property type="match status" value="1"/>
</dbReference>
<dbReference type="Pfam" id="PF03358">
    <property type="entry name" value="FMN_red"/>
    <property type="match status" value="1"/>
</dbReference>
<comment type="caution">
    <text evidence="5">The sequence shown here is derived from an EMBL/GenBank/DDBJ whole genome shotgun (WGS) entry which is preliminary data.</text>
</comment>
<keyword evidence="2" id="KW-0288">FMN</keyword>
<dbReference type="InterPro" id="IPR051814">
    <property type="entry name" value="NAD(P)H-dep_FMN_reductase"/>
</dbReference>